<dbReference type="OrthoDB" id="10626685at2759"/>
<dbReference type="EMBL" id="KI894025">
    <property type="protein sequence ID" value="OCF22637.1"/>
    <property type="molecule type" value="Genomic_DNA"/>
</dbReference>
<reference evidence="2" key="1">
    <citation type="submission" date="2013-07" db="EMBL/GenBank/DDBJ databases">
        <title>The Genome Sequence of Cryptococcus bestiolae CBS10118.</title>
        <authorList>
            <consortium name="The Broad Institute Genome Sequencing Platform"/>
            <person name="Cuomo C."/>
            <person name="Litvintseva A."/>
            <person name="Chen Y."/>
            <person name="Heitman J."/>
            <person name="Sun S."/>
            <person name="Springer D."/>
            <person name="Dromer F."/>
            <person name="Young S.K."/>
            <person name="Zeng Q."/>
            <person name="Gargeya S."/>
            <person name="Fitzgerald M."/>
            <person name="Abouelleil A."/>
            <person name="Alvarado L."/>
            <person name="Berlin A.M."/>
            <person name="Chapman S.B."/>
            <person name="Dewar J."/>
            <person name="Goldberg J."/>
            <person name="Griggs A."/>
            <person name="Gujja S."/>
            <person name="Hansen M."/>
            <person name="Howarth C."/>
            <person name="Imamovic A."/>
            <person name="Larimer J."/>
            <person name="McCowan C."/>
            <person name="Murphy C."/>
            <person name="Pearson M."/>
            <person name="Priest M."/>
            <person name="Roberts A."/>
            <person name="Saif S."/>
            <person name="Shea T."/>
            <person name="Sykes S."/>
            <person name="Wortman J."/>
            <person name="Nusbaum C."/>
            <person name="Birren B."/>
        </authorList>
    </citation>
    <scope>NUCLEOTIDE SEQUENCE [LARGE SCALE GENOMIC DNA]</scope>
    <source>
        <strain evidence="2">CBS 10118</strain>
    </source>
</reference>
<dbReference type="EMBL" id="CP144548">
    <property type="protein sequence ID" value="WVW87085.1"/>
    <property type="molecule type" value="Genomic_DNA"/>
</dbReference>
<protein>
    <submittedName>
        <fullName evidence="2">Uncharacterized protein</fullName>
    </submittedName>
</protein>
<name>A0A1B9FV40_9TREE</name>
<organism evidence="2">
    <name type="scientific">Kwoniella bestiolae CBS 10118</name>
    <dbReference type="NCBI Taxonomy" id="1296100"/>
    <lineage>
        <taxon>Eukaryota</taxon>
        <taxon>Fungi</taxon>
        <taxon>Dikarya</taxon>
        <taxon>Basidiomycota</taxon>
        <taxon>Agaricomycotina</taxon>
        <taxon>Tremellomycetes</taxon>
        <taxon>Tremellales</taxon>
        <taxon>Cryptococcaceae</taxon>
        <taxon>Kwoniella</taxon>
    </lineage>
</organism>
<accession>A0A1B9FV40</accession>
<reference evidence="3" key="2">
    <citation type="submission" date="2013-07" db="EMBL/GenBank/DDBJ databases">
        <authorList>
            <consortium name="The Broad Institute Genome Sequencing Platform"/>
            <person name="Cuomo C."/>
            <person name="Litvintseva A."/>
            <person name="Chen Y."/>
            <person name="Heitman J."/>
            <person name="Sun S."/>
            <person name="Springer D."/>
            <person name="Dromer F."/>
            <person name="Young S.K."/>
            <person name="Zeng Q."/>
            <person name="Gargeya S."/>
            <person name="Fitzgerald M."/>
            <person name="Abouelleil A."/>
            <person name="Alvarado L."/>
            <person name="Berlin A.M."/>
            <person name="Chapman S.B."/>
            <person name="Dewar J."/>
            <person name="Goldberg J."/>
            <person name="Griggs A."/>
            <person name="Gujja S."/>
            <person name="Hansen M."/>
            <person name="Howarth C."/>
            <person name="Imamovic A."/>
            <person name="Larimer J."/>
            <person name="McCowan C."/>
            <person name="Murphy C."/>
            <person name="Pearson M."/>
            <person name="Priest M."/>
            <person name="Roberts A."/>
            <person name="Saif S."/>
            <person name="Shea T."/>
            <person name="Sykes S."/>
            <person name="Wortman J."/>
            <person name="Nusbaum C."/>
            <person name="Birren B."/>
        </authorList>
    </citation>
    <scope>NUCLEOTIDE SEQUENCE</scope>
    <source>
        <strain evidence="3">CBS 10118</strain>
    </source>
</reference>
<feature type="region of interest" description="Disordered" evidence="1">
    <location>
        <begin position="78"/>
        <end position="142"/>
    </location>
</feature>
<dbReference type="KEGG" id="kbi:30212687"/>
<feature type="region of interest" description="Disordered" evidence="1">
    <location>
        <begin position="1"/>
        <end position="49"/>
    </location>
</feature>
<keyword evidence="4" id="KW-1185">Reference proteome</keyword>
<dbReference type="Proteomes" id="UP000092730">
    <property type="component" value="Chromosome 8"/>
</dbReference>
<dbReference type="RefSeq" id="XP_019043707.1">
    <property type="nucleotide sequence ID" value="XM_019194871.1"/>
</dbReference>
<feature type="compositionally biased region" description="Basic and acidic residues" evidence="1">
    <location>
        <begin position="108"/>
        <end position="142"/>
    </location>
</feature>
<evidence type="ECO:0000313" key="4">
    <source>
        <dbReference type="Proteomes" id="UP000092730"/>
    </source>
</evidence>
<evidence type="ECO:0000313" key="2">
    <source>
        <dbReference type="EMBL" id="OCF22637.1"/>
    </source>
</evidence>
<dbReference type="GeneID" id="30212687"/>
<feature type="compositionally biased region" description="Low complexity" evidence="1">
    <location>
        <begin position="37"/>
        <end position="49"/>
    </location>
</feature>
<sequence length="166" mass="18353">MINILSNVKNALDGRRGSNSDNEDTLSPEYSQNQMNTLSSTHSRETTTSTLYDQSAQQALTVNSSAIPCLQDRARADDYAYQKDDTTQSSSSLDLKSPSDAPTPTPKSKKELKSEQKAAEQEELSRLAAQARERGETMKLDDMYLPNEFKNRGLAMNARVLPFGGK</sequence>
<evidence type="ECO:0000313" key="3">
    <source>
        <dbReference type="EMBL" id="WVW87085.1"/>
    </source>
</evidence>
<dbReference type="VEuPathDB" id="FungiDB:I302_08288"/>
<gene>
    <name evidence="2" type="ORF">I302_08288</name>
    <name evidence="3" type="ORF">I302_109142</name>
</gene>
<proteinExistence type="predicted"/>
<reference evidence="3" key="4">
    <citation type="submission" date="2024-02" db="EMBL/GenBank/DDBJ databases">
        <title>Comparative genomics of Cryptococcus and Kwoniella reveals pathogenesis evolution and contrasting modes of karyotype evolution via chromosome fusion or intercentromeric recombination.</title>
        <authorList>
            <person name="Coelho M.A."/>
            <person name="David-Palma M."/>
            <person name="Shea T."/>
            <person name="Bowers K."/>
            <person name="McGinley-Smith S."/>
            <person name="Mohammad A.W."/>
            <person name="Gnirke A."/>
            <person name="Yurkov A.M."/>
            <person name="Nowrousian M."/>
            <person name="Sun S."/>
            <person name="Cuomo C.A."/>
            <person name="Heitman J."/>
        </authorList>
    </citation>
    <scope>NUCLEOTIDE SEQUENCE</scope>
    <source>
        <strain evidence="3">CBS 10118</strain>
    </source>
</reference>
<dbReference type="AlphaFoldDB" id="A0A1B9FV40"/>
<evidence type="ECO:0000256" key="1">
    <source>
        <dbReference type="SAM" id="MobiDB-lite"/>
    </source>
</evidence>
<reference evidence="2" key="3">
    <citation type="submission" date="2014-01" db="EMBL/GenBank/DDBJ databases">
        <title>Evolution of pathogenesis and genome organization in the Tremellales.</title>
        <authorList>
            <person name="Cuomo C."/>
            <person name="Litvintseva A."/>
            <person name="Heitman J."/>
            <person name="Chen Y."/>
            <person name="Sun S."/>
            <person name="Springer D."/>
            <person name="Dromer F."/>
            <person name="Young S."/>
            <person name="Zeng Q."/>
            <person name="Chapman S."/>
            <person name="Gujja S."/>
            <person name="Saif S."/>
            <person name="Birren B."/>
        </authorList>
    </citation>
    <scope>NUCLEOTIDE SEQUENCE</scope>
    <source>
        <strain evidence="2">CBS 10118</strain>
    </source>
</reference>
<feature type="compositionally biased region" description="Low complexity" evidence="1">
    <location>
        <begin position="87"/>
        <end position="100"/>
    </location>
</feature>